<organism evidence="1 2">
    <name type="scientific">Diphasiastrum complanatum</name>
    <name type="common">Issler's clubmoss</name>
    <name type="synonym">Lycopodium complanatum</name>
    <dbReference type="NCBI Taxonomy" id="34168"/>
    <lineage>
        <taxon>Eukaryota</taxon>
        <taxon>Viridiplantae</taxon>
        <taxon>Streptophyta</taxon>
        <taxon>Embryophyta</taxon>
        <taxon>Tracheophyta</taxon>
        <taxon>Lycopodiopsida</taxon>
        <taxon>Lycopodiales</taxon>
        <taxon>Lycopodiaceae</taxon>
        <taxon>Lycopodioideae</taxon>
        <taxon>Diphasiastrum</taxon>
    </lineage>
</organism>
<comment type="caution">
    <text evidence="1">The sequence shown here is derived from an EMBL/GenBank/DDBJ whole genome shotgun (WGS) entry which is preliminary data.</text>
</comment>
<proteinExistence type="predicted"/>
<gene>
    <name evidence="1" type="ORF">O6H91_08G009500</name>
</gene>
<dbReference type="Proteomes" id="UP001162992">
    <property type="component" value="Chromosome 8"/>
</dbReference>
<sequence>MASRRLLLEHLLRCSRRLSFHLPSSSSVLPHPCVSTFSSAFSSVDLSSAHRSDSAAAGAVSDAFLRPPSSKGQLAEASAASVAAKKFLEEGLRNDWTRDEIQSVYDSPLLDLLFHSAEVHRHAHKFREVQQCTLLSIKTGGCSEDCAYCPQSSRYNTGVKSQKLLSEDVVLDAARKAKEAGSTRFCMGAAWRDTLGRKSNFNQILDYVKQIRGMGMEVCCTLGMLEKQQAEKLKEAGLTAYNHNLDTSREYYPKIITTRSYDERLKTLEFVRDSGISVCSGGIIGLGEEVSDRVGLLHTLATLPEHPESVPINALLAVKGTPLQDQKPVEVWEMVRMIATARITMPKAMVRLSAGRVKFSLPEQALCFMAGANSIFTGERLLTTPNNDFDADQQMFQILGLVPKAPSFEESDGRSTCNAEDDTSSEVSLSLAVGQ</sequence>
<keyword evidence="2" id="KW-1185">Reference proteome</keyword>
<dbReference type="EMBL" id="CM055099">
    <property type="protein sequence ID" value="KAJ7545769.1"/>
    <property type="molecule type" value="Genomic_DNA"/>
</dbReference>
<evidence type="ECO:0000313" key="1">
    <source>
        <dbReference type="EMBL" id="KAJ7545769.1"/>
    </source>
</evidence>
<accession>A0ACC2CV48</accession>
<evidence type="ECO:0000313" key="2">
    <source>
        <dbReference type="Proteomes" id="UP001162992"/>
    </source>
</evidence>
<protein>
    <submittedName>
        <fullName evidence="1">Uncharacterized protein</fullName>
    </submittedName>
</protein>
<name>A0ACC2CV48_DIPCM</name>
<reference evidence="2" key="1">
    <citation type="journal article" date="2024" name="Proc. Natl. Acad. Sci. U.S.A.">
        <title>Extraordinary preservation of gene collinearity over three hundred million years revealed in homosporous lycophytes.</title>
        <authorList>
            <person name="Li C."/>
            <person name="Wickell D."/>
            <person name="Kuo L.Y."/>
            <person name="Chen X."/>
            <person name="Nie B."/>
            <person name="Liao X."/>
            <person name="Peng D."/>
            <person name="Ji J."/>
            <person name="Jenkins J."/>
            <person name="Williams M."/>
            <person name="Shu S."/>
            <person name="Plott C."/>
            <person name="Barry K."/>
            <person name="Rajasekar S."/>
            <person name="Grimwood J."/>
            <person name="Han X."/>
            <person name="Sun S."/>
            <person name="Hou Z."/>
            <person name="He W."/>
            <person name="Dai G."/>
            <person name="Sun C."/>
            <person name="Schmutz J."/>
            <person name="Leebens-Mack J.H."/>
            <person name="Li F.W."/>
            <person name="Wang L."/>
        </authorList>
    </citation>
    <scope>NUCLEOTIDE SEQUENCE [LARGE SCALE GENOMIC DNA]</scope>
    <source>
        <strain evidence="2">cv. PW_Plant_1</strain>
    </source>
</reference>